<evidence type="ECO:0000256" key="1">
    <source>
        <dbReference type="SAM" id="MobiDB-lite"/>
    </source>
</evidence>
<evidence type="ECO:0000313" key="3">
    <source>
        <dbReference type="Proteomes" id="UP000036313"/>
    </source>
</evidence>
<dbReference type="AlphaFoldDB" id="A0A0J6VEY8"/>
<reference evidence="2 3" key="1">
    <citation type="journal article" date="2015" name="Genome Biol. Evol.">
        <title>Characterization of Three Mycobacterium spp. with Potential Use in Bioremediation by Genome Sequencing and Comparative Genomics.</title>
        <authorList>
            <person name="Das S."/>
            <person name="Pettersson B.M."/>
            <person name="Behra P.R."/>
            <person name="Ramesh M."/>
            <person name="Dasgupta S."/>
            <person name="Bhattacharya A."/>
            <person name="Kirsebom L.A."/>
        </authorList>
    </citation>
    <scope>NUCLEOTIDE SEQUENCE [LARGE SCALE GENOMIC DNA]</scope>
    <source>
        <strain evidence="2 3">DSM 44075</strain>
    </source>
</reference>
<name>A0A0J6VEY8_9MYCO</name>
<sequence>MGNSSNDADPVSHHRRESDEWIIAMNTILYFSTQGSIYETRAYTRADIDRLVHDRGLQSLSSADRQFDFWFSSSAGRCQRRVNRHATELLMATTNFTAKNVPLLRGAVVVATHDADGDLDGLSWQQLDALSQRFRSLTDRDERHLTRRIVRDQRRRRRAAVPAAVPSQPAGAPVRIAAAH</sequence>
<accession>A0A0J6VEY8</accession>
<evidence type="ECO:0000313" key="2">
    <source>
        <dbReference type="EMBL" id="KMO69575.1"/>
    </source>
</evidence>
<proteinExistence type="predicted"/>
<organism evidence="2 3">
    <name type="scientific">Mycolicibacterium obuense</name>
    <dbReference type="NCBI Taxonomy" id="1807"/>
    <lineage>
        <taxon>Bacteria</taxon>
        <taxon>Bacillati</taxon>
        <taxon>Actinomycetota</taxon>
        <taxon>Actinomycetes</taxon>
        <taxon>Mycobacteriales</taxon>
        <taxon>Mycobacteriaceae</taxon>
        <taxon>Mycolicibacterium</taxon>
    </lineage>
</organism>
<feature type="compositionally biased region" description="Low complexity" evidence="1">
    <location>
        <begin position="160"/>
        <end position="174"/>
    </location>
</feature>
<dbReference type="Proteomes" id="UP000036313">
    <property type="component" value="Unassembled WGS sequence"/>
</dbReference>
<dbReference type="EMBL" id="JYNU01000057">
    <property type="protein sequence ID" value="KMO69575.1"/>
    <property type="molecule type" value="Genomic_DNA"/>
</dbReference>
<feature type="region of interest" description="Disordered" evidence="1">
    <location>
        <begin position="156"/>
        <end position="180"/>
    </location>
</feature>
<dbReference type="PATRIC" id="fig|1807.14.peg.5039"/>
<comment type="caution">
    <text evidence="2">The sequence shown here is derived from an EMBL/GenBank/DDBJ whole genome shotgun (WGS) entry which is preliminary data.</text>
</comment>
<protein>
    <submittedName>
        <fullName evidence="2">Uncharacterized protein</fullName>
    </submittedName>
</protein>
<gene>
    <name evidence="2" type="ORF">MOBUDSM44075_05001</name>
</gene>